<dbReference type="GO" id="GO:0046872">
    <property type="term" value="F:metal ion binding"/>
    <property type="evidence" value="ECO:0007669"/>
    <property type="project" value="UniProtKB-KW"/>
</dbReference>
<feature type="domain" description="Calcineurin-like phosphoesterase" evidence="3">
    <location>
        <begin position="69"/>
        <end position="232"/>
    </location>
</feature>
<dbReference type="AlphaFoldDB" id="A0A7C5L984"/>
<dbReference type="EMBL" id="DRNB01000145">
    <property type="protein sequence ID" value="HHJ64043.1"/>
    <property type="molecule type" value="Genomic_DNA"/>
</dbReference>
<dbReference type="GO" id="GO:0016020">
    <property type="term" value="C:membrane"/>
    <property type="evidence" value="ECO:0007669"/>
    <property type="project" value="GOC"/>
</dbReference>
<dbReference type="Proteomes" id="UP000885792">
    <property type="component" value="Unassembled WGS sequence"/>
</dbReference>
<evidence type="ECO:0000256" key="1">
    <source>
        <dbReference type="ARBA" id="ARBA00022723"/>
    </source>
</evidence>
<reference evidence="4" key="1">
    <citation type="journal article" date="2020" name="mSystems">
        <title>Genome- and Community-Level Interaction Insights into Carbon Utilization and Element Cycling Functions of Hydrothermarchaeota in Hydrothermal Sediment.</title>
        <authorList>
            <person name="Zhou Z."/>
            <person name="Liu Y."/>
            <person name="Xu W."/>
            <person name="Pan J."/>
            <person name="Luo Z.H."/>
            <person name="Li M."/>
        </authorList>
    </citation>
    <scope>NUCLEOTIDE SEQUENCE [LARGE SCALE GENOMIC DNA]</scope>
    <source>
        <strain evidence="4">HyVt-501</strain>
    </source>
</reference>
<name>A0A7C5L984_AQUAO</name>
<dbReference type="InterPro" id="IPR051158">
    <property type="entry name" value="Metallophosphoesterase_sf"/>
</dbReference>
<protein>
    <submittedName>
        <fullName evidence="4">Metallophosphoesterase</fullName>
    </submittedName>
</protein>
<dbReference type="PANTHER" id="PTHR31302:SF31">
    <property type="entry name" value="PHOSPHODIESTERASE YAEI"/>
    <property type="match status" value="1"/>
</dbReference>
<dbReference type="Gene3D" id="3.60.21.10">
    <property type="match status" value="1"/>
</dbReference>
<keyword evidence="2" id="KW-0378">Hydrolase</keyword>
<proteinExistence type="predicted"/>
<dbReference type="InterPro" id="IPR029052">
    <property type="entry name" value="Metallo-depent_PP-like"/>
</dbReference>
<dbReference type="GO" id="GO:0009245">
    <property type="term" value="P:lipid A biosynthetic process"/>
    <property type="evidence" value="ECO:0007669"/>
    <property type="project" value="TreeGrafter"/>
</dbReference>
<evidence type="ECO:0000256" key="2">
    <source>
        <dbReference type="ARBA" id="ARBA00022801"/>
    </source>
</evidence>
<accession>A0A7C5L984</accession>
<dbReference type="Pfam" id="PF00149">
    <property type="entry name" value="Metallophos"/>
    <property type="match status" value="1"/>
</dbReference>
<comment type="caution">
    <text evidence="4">The sequence shown here is derived from an EMBL/GenBank/DDBJ whole genome shotgun (WGS) entry which is preliminary data.</text>
</comment>
<organism evidence="4">
    <name type="scientific">Aquifex aeolicus</name>
    <dbReference type="NCBI Taxonomy" id="63363"/>
    <lineage>
        <taxon>Bacteria</taxon>
        <taxon>Pseudomonadati</taxon>
        <taxon>Aquificota</taxon>
        <taxon>Aquificia</taxon>
        <taxon>Aquificales</taxon>
        <taxon>Aquificaceae</taxon>
        <taxon>Aquifex</taxon>
    </lineage>
</organism>
<dbReference type="CDD" id="cd07385">
    <property type="entry name" value="MPP_YkuE_C"/>
    <property type="match status" value="1"/>
</dbReference>
<gene>
    <name evidence="4" type="ORF">ENJ61_03960</name>
</gene>
<dbReference type="GO" id="GO:0008758">
    <property type="term" value="F:UDP-2,3-diacylglucosamine hydrolase activity"/>
    <property type="evidence" value="ECO:0007669"/>
    <property type="project" value="TreeGrafter"/>
</dbReference>
<evidence type="ECO:0000313" key="4">
    <source>
        <dbReference type="EMBL" id="HHJ64043.1"/>
    </source>
</evidence>
<dbReference type="InterPro" id="IPR004843">
    <property type="entry name" value="Calcineurin-like_PHP"/>
</dbReference>
<dbReference type="SUPFAM" id="SSF56300">
    <property type="entry name" value="Metallo-dependent phosphatases"/>
    <property type="match status" value="1"/>
</dbReference>
<evidence type="ECO:0000259" key="3">
    <source>
        <dbReference type="Pfam" id="PF00149"/>
    </source>
</evidence>
<sequence>MGFVIYFFLTGIAVDLLGRLRPLQPRRSFLLTLSLTLLLCIYSHLETYLLQVERFTLETPKIPPGKEVKILHISDLHLGPVMREDRIEMVLKVYRREKPHLVVATGDMVDGNLKDAYHLADMLSQMDPPWGKFAVVGNHEYYAGLEHSLSFLKRAGFRILRGEVVTVAGLLNVAGVDDPDGERLGYRVFTDELEVLRGARRSLYTILLKHRPVVQREALPYLDLVLAGHSHGGVLFFVGYTVLRILFETDRGIKELAPGKFIIVSKGVGTGGPPMRLLSPPDVVVVTLRGRSL</sequence>
<dbReference type="PANTHER" id="PTHR31302">
    <property type="entry name" value="TRANSMEMBRANE PROTEIN WITH METALLOPHOSPHOESTERASE DOMAIN-RELATED"/>
    <property type="match status" value="1"/>
</dbReference>
<keyword evidence="1" id="KW-0479">Metal-binding</keyword>